<reference evidence="1 2" key="1">
    <citation type="journal article" date="2021" name="Hortic Res">
        <title>High-quality reference genome and annotation aids understanding of berry development for evergreen blueberry (Vaccinium darrowii).</title>
        <authorList>
            <person name="Yu J."/>
            <person name="Hulse-Kemp A.M."/>
            <person name="Babiker E."/>
            <person name="Staton M."/>
        </authorList>
    </citation>
    <scope>NUCLEOTIDE SEQUENCE [LARGE SCALE GENOMIC DNA]</scope>
    <source>
        <strain evidence="2">cv. NJ 8807/NJ 8810</strain>
        <tissue evidence="1">Young leaf</tissue>
    </source>
</reference>
<sequence>MCFDKLHFDVFRLLFLNNYLLPLFNCYCTLNALNKIKASLGWRVVYSWVGDDPCGDGDLPPWSGVTCSTLGYYRVVTELEVYAVSIVGPLDYSFMTPTKHEEERGSWREDAKLTTMAVSMVELTKMVQMVAELRNFLVLFDISVFSLRRAHRKCRRPPASPWEAATTSGRSTVDFYDQFQALFHHQMAIGPT</sequence>
<dbReference type="EMBL" id="CM037153">
    <property type="protein sequence ID" value="KAH7858079.1"/>
    <property type="molecule type" value="Genomic_DNA"/>
</dbReference>
<evidence type="ECO:0000313" key="2">
    <source>
        <dbReference type="Proteomes" id="UP000828048"/>
    </source>
</evidence>
<keyword evidence="2" id="KW-1185">Reference proteome</keyword>
<comment type="caution">
    <text evidence="1">The sequence shown here is derived from an EMBL/GenBank/DDBJ whole genome shotgun (WGS) entry which is preliminary data.</text>
</comment>
<proteinExistence type="predicted"/>
<organism evidence="1 2">
    <name type="scientific">Vaccinium darrowii</name>
    <dbReference type="NCBI Taxonomy" id="229202"/>
    <lineage>
        <taxon>Eukaryota</taxon>
        <taxon>Viridiplantae</taxon>
        <taxon>Streptophyta</taxon>
        <taxon>Embryophyta</taxon>
        <taxon>Tracheophyta</taxon>
        <taxon>Spermatophyta</taxon>
        <taxon>Magnoliopsida</taxon>
        <taxon>eudicotyledons</taxon>
        <taxon>Gunneridae</taxon>
        <taxon>Pentapetalae</taxon>
        <taxon>asterids</taxon>
        <taxon>Ericales</taxon>
        <taxon>Ericaceae</taxon>
        <taxon>Vaccinioideae</taxon>
        <taxon>Vaccinieae</taxon>
        <taxon>Vaccinium</taxon>
    </lineage>
</organism>
<dbReference type="Proteomes" id="UP000828048">
    <property type="component" value="Chromosome 3"/>
</dbReference>
<name>A0ACB7YYZ0_9ERIC</name>
<accession>A0ACB7YYZ0</accession>
<evidence type="ECO:0000313" key="1">
    <source>
        <dbReference type="EMBL" id="KAH7858079.1"/>
    </source>
</evidence>
<protein>
    <submittedName>
        <fullName evidence="1">Uncharacterized protein</fullName>
    </submittedName>
</protein>
<gene>
    <name evidence="1" type="ORF">Vadar_019769</name>
</gene>